<evidence type="ECO:0000313" key="1">
    <source>
        <dbReference type="EMBL" id="QDT28786.1"/>
    </source>
</evidence>
<accession>A0A517QAY5</accession>
<reference evidence="1 2" key="1">
    <citation type="submission" date="2019-03" db="EMBL/GenBank/DDBJ databases">
        <title>Deep-cultivation of Planctomycetes and their phenomic and genomic characterization uncovers novel biology.</title>
        <authorList>
            <person name="Wiegand S."/>
            <person name="Jogler M."/>
            <person name="Boedeker C."/>
            <person name="Pinto D."/>
            <person name="Vollmers J."/>
            <person name="Rivas-Marin E."/>
            <person name="Kohn T."/>
            <person name="Peeters S.H."/>
            <person name="Heuer A."/>
            <person name="Rast P."/>
            <person name="Oberbeckmann S."/>
            <person name="Bunk B."/>
            <person name="Jeske O."/>
            <person name="Meyerdierks A."/>
            <person name="Storesund J.E."/>
            <person name="Kallscheuer N."/>
            <person name="Luecker S."/>
            <person name="Lage O.M."/>
            <person name="Pohl T."/>
            <person name="Merkel B.J."/>
            <person name="Hornburger P."/>
            <person name="Mueller R.-W."/>
            <person name="Bruemmer F."/>
            <person name="Labrenz M."/>
            <person name="Spormann A.M."/>
            <person name="Op den Camp H."/>
            <person name="Overmann J."/>
            <person name="Amann R."/>
            <person name="Jetten M.S.M."/>
            <person name="Mascher T."/>
            <person name="Medema M.H."/>
            <person name="Devos D.P."/>
            <person name="Kaster A.-K."/>
            <person name="Ovreas L."/>
            <person name="Rohde M."/>
            <person name="Galperin M.Y."/>
            <person name="Jogler C."/>
        </authorList>
    </citation>
    <scope>NUCLEOTIDE SEQUENCE [LARGE SCALE GENOMIC DNA]</scope>
    <source>
        <strain evidence="1 2">Enr10</strain>
    </source>
</reference>
<gene>
    <name evidence="1" type="ORF">Enr10x_41320</name>
</gene>
<dbReference type="EMBL" id="CP037421">
    <property type="protein sequence ID" value="QDT28786.1"/>
    <property type="molecule type" value="Genomic_DNA"/>
</dbReference>
<name>A0A517QAY5_9PLAN</name>
<organism evidence="1 2">
    <name type="scientific">Gimesia panareensis</name>
    <dbReference type="NCBI Taxonomy" id="2527978"/>
    <lineage>
        <taxon>Bacteria</taxon>
        <taxon>Pseudomonadati</taxon>
        <taxon>Planctomycetota</taxon>
        <taxon>Planctomycetia</taxon>
        <taxon>Planctomycetales</taxon>
        <taxon>Planctomycetaceae</taxon>
        <taxon>Gimesia</taxon>
    </lineage>
</organism>
<sequence>MAFLIRSSYQTEMIVKQKVAFQTQELGRYFSLTVPYQTGYCDFRVVIADPLRYTAQKFKGPLVSFQKGFRTFPGKGLDKNRVRISVNSGQKT</sequence>
<dbReference type="Proteomes" id="UP000315647">
    <property type="component" value="Chromosome"/>
</dbReference>
<dbReference type="RefSeq" id="WP_232093065.1">
    <property type="nucleotide sequence ID" value="NZ_CP037421.1"/>
</dbReference>
<protein>
    <submittedName>
        <fullName evidence="1">Uncharacterized protein</fullName>
    </submittedName>
</protein>
<proteinExistence type="predicted"/>
<dbReference type="AlphaFoldDB" id="A0A517QAY5"/>
<keyword evidence="2" id="KW-1185">Reference proteome</keyword>
<evidence type="ECO:0000313" key="2">
    <source>
        <dbReference type="Proteomes" id="UP000315647"/>
    </source>
</evidence>